<organism evidence="4 5">
    <name type="scientific">Gossypium australe</name>
    <dbReference type="NCBI Taxonomy" id="47621"/>
    <lineage>
        <taxon>Eukaryota</taxon>
        <taxon>Viridiplantae</taxon>
        <taxon>Streptophyta</taxon>
        <taxon>Embryophyta</taxon>
        <taxon>Tracheophyta</taxon>
        <taxon>Spermatophyta</taxon>
        <taxon>Magnoliopsida</taxon>
        <taxon>eudicotyledons</taxon>
        <taxon>Gunneridae</taxon>
        <taxon>Pentapetalae</taxon>
        <taxon>rosids</taxon>
        <taxon>malvids</taxon>
        <taxon>Malvales</taxon>
        <taxon>Malvaceae</taxon>
        <taxon>Malvoideae</taxon>
        <taxon>Gossypium</taxon>
    </lineage>
</organism>
<comment type="caution">
    <text evidence="4">The sequence shown here is derived from an EMBL/GenBank/DDBJ whole genome shotgun (WGS) entry which is preliminary data.</text>
</comment>
<reference evidence="4" key="1">
    <citation type="submission" date="2019-08" db="EMBL/GenBank/DDBJ databases">
        <authorList>
            <person name="Liu F."/>
        </authorList>
    </citation>
    <scope>NUCLEOTIDE SEQUENCE [LARGE SCALE GENOMIC DNA]</scope>
    <source>
        <strain evidence="4">PA1801</strain>
        <tissue evidence="4">Leaf</tissue>
    </source>
</reference>
<dbReference type="GO" id="GO:0046872">
    <property type="term" value="F:metal ion binding"/>
    <property type="evidence" value="ECO:0007669"/>
    <property type="project" value="UniProtKB-KW"/>
</dbReference>
<proteinExistence type="predicted"/>
<dbReference type="InterPro" id="IPR001584">
    <property type="entry name" value="Integrase_cat-core"/>
</dbReference>
<name>A0A5B6VXD2_9ROSI</name>
<keyword evidence="2" id="KW-0378">Hydrolase</keyword>
<dbReference type="GO" id="GO:0016787">
    <property type="term" value="F:hydrolase activity"/>
    <property type="evidence" value="ECO:0007669"/>
    <property type="project" value="UniProtKB-KW"/>
</dbReference>
<dbReference type="GO" id="GO:0015074">
    <property type="term" value="P:DNA integration"/>
    <property type="evidence" value="ECO:0007669"/>
    <property type="project" value="InterPro"/>
</dbReference>
<dbReference type="AlphaFoldDB" id="A0A5B6VXD2"/>
<dbReference type="Pfam" id="PF07727">
    <property type="entry name" value="RVT_2"/>
    <property type="match status" value="2"/>
</dbReference>
<dbReference type="GO" id="GO:0003676">
    <property type="term" value="F:nucleic acid binding"/>
    <property type="evidence" value="ECO:0007669"/>
    <property type="project" value="InterPro"/>
</dbReference>
<dbReference type="Pfam" id="PF25597">
    <property type="entry name" value="SH3_retrovirus"/>
    <property type="match status" value="1"/>
</dbReference>
<evidence type="ECO:0000256" key="1">
    <source>
        <dbReference type="ARBA" id="ARBA00022723"/>
    </source>
</evidence>
<dbReference type="InterPro" id="IPR036397">
    <property type="entry name" value="RNaseH_sf"/>
</dbReference>
<dbReference type="InterPro" id="IPR012337">
    <property type="entry name" value="RNaseH-like_sf"/>
</dbReference>
<dbReference type="EMBL" id="SMMG02000005">
    <property type="protein sequence ID" value="KAA3473753.1"/>
    <property type="molecule type" value="Genomic_DNA"/>
</dbReference>
<keyword evidence="1" id="KW-0479">Metal-binding</keyword>
<dbReference type="Proteomes" id="UP000325315">
    <property type="component" value="Unassembled WGS sequence"/>
</dbReference>
<dbReference type="PANTHER" id="PTHR42648">
    <property type="entry name" value="TRANSPOSASE, PUTATIVE-RELATED"/>
    <property type="match status" value="1"/>
</dbReference>
<protein>
    <submittedName>
        <fullName evidence="4">Retrovirus-related Pol polyprotein from transposon TNT 1-94</fullName>
    </submittedName>
</protein>
<dbReference type="Gene3D" id="3.30.420.10">
    <property type="entry name" value="Ribonuclease H-like superfamily/Ribonuclease H"/>
    <property type="match status" value="1"/>
</dbReference>
<accession>A0A5B6VXD2</accession>
<evidence type="ECO:0000259" key="3">
    <source>
        <dbReference type="PROSITE" id="PS50994"/>
    </source>
</evidence>
<evidence type="ECO:0000313" key="5">
    <source>
        <dbReference type="Proteomes" id="UP000325315"/>
    </source>
</evidence>
<dbReference type="CDD" id="cd09272">
    <property type="entry name" value="RNase_HI_RT_Ty1"/>
    <property type="match status" value="1"/>
</dbReference>
<dbReference type="InterPro" id="IPR057670">
    <property type="entry name" value="SH3_retrovirus"/>
</dbReference>
<evidence type="ECO:0000256" key="2">
    <source>
        <dbReference type="ARBA" id="ARBA00022801"/>
    </source>
</evidence>
<dbReference type="InterPro" id="IPR013103">
    <property type="entry name" value="RVT_2"/>
</dbReference>
<dbReference type="PROSITE" id="PS50994">
    <property type="entry name" value="INTEGRASE"/>
    <property type="match status" value="1"/>
</dbReference>
<dbReference type="InterPro" id="IPR039537">
    <property type="entry name" value="Retrotran_Ty1/copia-like"/>
</dbReference>
<feature type="domain" description="Integrase catalytic" evidence="3">
    <location>
        <begin position="126"/>
        <end position="296"/>
    </location>
</feature>
<dbReference type="OrthoDB" id="1001497at2759"/>
<evidence type="ECO:0000313" key="4">
    <source>
        <dbReference type="EMBL" id="KAA3473753.1"/>
    </source>
</evidence>
<keyword evidence="5" id="KW-1185">Reference proteome</keyword>
<dbReference type="SUPFAM" id="SSF53098">
    <property type="entry name" value="Ribonuclease H-like"/>
    <property type="match status" value="1"/>
</dbReference>
<gene>
    <name evidence="4" type="ORF">EPI10_024110</name>
</gene>
<sequence>MKTYMQAFDLWKVVNADVEPPPLRANPTVAQIRQHFDDRAKRKKEELTDRRSIKKVHFKPRADQPRAPLAIKGKNWPNKPRIYGARRRHPPCLYCKKVLEIDRNLLSIAQLLEKGYSVVFKGKKCLISDPSGSKLMSVTMTDRSFVADWNKNSVSAYTTALDESKLFCWGYFLKCKSKVVSVFWKFKAIEETQSSCKLKTLRSDNGTEYTSVMFQTFCEESGIEHQLTNTYTPQQNGVSERKNRTLMDMARCLMFERNLPKSFWAEAVNTVVYLQNRLPTKALLEKTPFEAWFGLPSVAHLKVFMGYSSVKKGNRILDPITYKVFVSRYVMFDERLRWNWDKSELKCTAEYLVTKQTKVDHNDPEMDIHHEPVRGTRPLSEIYERACVATVEPTCFEEAQAQEGWRQAMLYEISMIHKNQTWELVARPVHRKARLVVKGFSQKYGIGYLETFAPVARLDTIRLLVVLAAQRLGFERSNSEPTLYVKKEGDETLLIVSLHVDDLLVTRGNNAMLIDFKGNMESMFEMSNLGEMSYFLGMEVSQIQQGIFLSQKGFALKILNKFSIQNYKATSTPIAVGEKLSSQDNFEKVSESTYRSLVGCLLYLTATRVDIMFAVSLLSRFMHCCNMNNFQAAKRVLRYIKRTLCFGVMFTKVDIMKFLGFADSDWAGSIDDMKSTSGKIMADLNLHQREATEIRSDNKSAVTIAKNPVFHGKTKHFKIKFHFVREMEQSQEIKLVHCSSKDQLADILTKALGVTRCKNLRARLGVCSMEAREEC</sequence>
<dbReference type="PANTHER" id="PTHR42648:SF18">
    <property type="entry name" value="RETROTRANSPOSON, UNCLASSIFIED-LIKE PROTEIN"/>
    <property type="match status" value="1"/>
</dbReference>